<dbReference type="Gene3D" id="3.30.9.10">
    <property type="entry name" value="D-Amino Acid Oxidase, subunit A, domain 2"/>
    <property type="match status" value="1"/>
</dbReference>
<protein>
    <submittedName>
        <fullName evidence="2">Putative oxidoreductase TDA3</fullName>
    </submittedName>
</protein>
<keyword evidence="3" id="KW-1185">Reference proteome</keyword>
<comment type="caution">
    <text evidence="2">The sequence shown here is derived from an EMBL/GenBank/DDBJ whole genome shotgun (WGS) entry which is preliminary data.</text>
</comment>
<feature type="domain" description="FAD dependent oxidoreductase" evidence="1">
    <location>
        <begin position="3"/>
        <end position="358"/>
    </location>
</feature>
<evidence type="ECO:0000259" key="1">
    <source>
        <dbReference type="Pfam" id="PF01266"/>
    </source>
</evidence>
<gene>
    <name evidence="2" type="ORF">FGIG_06543</name>
</gene>
<evidence type="ECO:0000313" key="3">
    <source>
        <dbReference type="Proteomes" id="UP000316759"/>
    </source>
</evidence>
<dbReference type="Proteomes" id="UP000316759">
    <property type="component" value="Unassembled WGS sequence"/>
</dbReference>
<dbReference type="STRING" id="46835.A0A504YBR5"/>
<dbReference type="AlphaFoldDB" id="A0A504YBR5"/>
<dbReference type="OrthoDB" id="424974at2759"/>
<dbReference type="InterPro" id="IPR036188">
    <property type="entry name" value="FAD/NAD-bd_sf"/>
</dbReference>
<proteinExistence type="predicted"/>
<organism evidence="2 3">
    <name type="scientific">Fasciola gigantica</name>
    <name type="common">Giant liver fluke</name>
    <dbReference type="NCBI Taxonomy" id="46835"/>
    <lineage>
        <taxon>Eukaryota</taxon>
        <taxon>Metazoa</taxon>
        <taxon>Spiralia</taxon>
        <taxon>Lophotrochozoa</taxon>
        <taxon>Platyhelminthes</taxon>
        <taxon>Trematoda</taxon>
        <taxon>Digenea</taxon>
        <taxon>Plagiorchiida</taxon>
        <taxon>Echinostomata</taxon>
        <taxon>Echinostomatoidea</taxon>
        <taxon>Fasciolidae</taxon>
        <taxon>Fasciola</taxon>
    </lineage>
</organism>
<accession>A0A504YBR5</accession>
<name>A0A504YBR5_FASGI</name>
<dbReference type="PANTHER" id="PTHR13847">
    <property type="entry name" value="SARCOSINE DEHYDROGENASE-RELATED"/>
    <property type="match status" value="1"/>
</dbReference>
<dbReference type="Pfam" id="PF01266">
    <property type="entry name" value="DAO"/>
    <property type="match status" value="1"/>
</dbReference>
<dbReference type="PANTHER" id="PTHR13847:SF150">
    <property type="entry name" value="OXIDOREDUCTASE TDA3-RELATED"/>
    <property type="match status" value="1"/>
</dbReference>
<dbReference type="EMBL" id="SUNJ01014877">
    <property type="protein sequence ID" value="TPP56198.1"/>
    <property type="molecule type" value="Genomic_DNA"/>
</dbReference>
<evidence type="ECO:0000313" key="2">
    <source>
        <dbReference type="EMBL" id="TPP56198.1"/>
    </source>
</evidence>
<dbReference type="InterPro" id="IPR006076">
    <property type="entry name" value="FAD-dep_OxRdtase"/>
</dbReference>
<sequence>MTIVIIGAGIMGVSTAYFLAKHGIPCTLVDACGIAAAASGRAGGFLARDWCSHYEMDILARFGFDLHMELAKQFGGTCGYRRVDTYSIEVTPGDPGKSIKGPQWIQAKVSHYSKMGSPDTTAQVHPQLLTNELFKEAQLLTQNATQLKLARVVGLEFDHKDPPRVTGVTVVPTHTTETVEEVLPATCVLLATGPWSNTSTSWLPARCLPSRRFGGHRAHGVVVRPCAEAAASKPTVDATCLFMDYRGPGRTCSPEVYPRPDGTVYMCGLSDSEPVPASAHEVVVDSWRCDRLREVIASVSPTLSQAELVSEHACYLPLSPDGVPVIGPVVGVDGIWIGTGHSCWGILTGPITGRLLASMIASSVQDSIAKLTCVPEDLKKKEWEEAQRLLNNRGFDLFHPKRFAHSSLLEGATYRTNKKPD</sequence>
<reference evidence="2 3" key="1">
    <citation type="submission" date="2019-04" db="EMBL/GenBank/DDBJ databases">
        <title>Annotation for the trematode Fasciola gigantica.</title>
        <authorList>
            <person name="Choi Y.-J."/>
        </authorList>
    </citation>
    <scope>NUCLEOTIDE SEQUENCE [LARGE SCALE GENOMIC DNA]</scope>
    <source>
        <strain evidence="2">Uganda_cow_1</strain>
    </source>
</reference>
<dbReference type="Gene3D" id="3.50.50.60">
    <property type="entry name" value="FAD/NAD(P)-binding domain"/>
    <property type="match status" value="1"/>
</dbReference>
<dbReference type="GO" id="GO:0005737">
    <property type="term" value="C:cytoplasm"/>
    <property type="evidence" value="ECO:0007669"/>
    <property type="project" value="TreeGrafter"/>
</dbReference>
<dbReference type="SUPFAM" id="SSF51905">
    <property type="entry name" value="FAD/NAD(P)-binding domain"/>
    <property type="match status" value="1"/>
</dbReference>